<dbReference type="AlphaFoldDB" id="A0A4V5UUB8"/>
<dbReference type="OrthoDB" id="965642at2"/>
<reference evidence="1 2" key="1">
    <citation type="submission" date="2019-05" db="EMBL/GenBank/DDBJ databases">
        <title>Panacibacter sp. strain 17mud1-8 Genome sequencing and assembly.</title>
        <authorList>
            <person name="Chhetri G."/>
        </authorList>
    </citation>
    <scope>NUCLEOTIDE SEQUENCE [LARGE SCALE GENOMIC DNA]</scope>
    <source>
        <strain evidence="1 2">17mud1-8</strain>
    </source>
</reference>
<protein>
    <submittedName>
        <fullName evidence="1">Uncharacterized protein</fullName>
    </submittedName>
</protein>
<evidence type="ECO:0000313" key="2">
    <source>
        <dbReference type="Proteomes" id="UP000305848"/>
    </source>
</evidence>
<organism evidence="1 2">
    <name type="scientific">Ilyomonas limi</name>
    <dbReference type="NCBI Taxonomy" id="2575867"/>
    <lineage>
        <taxon>Bacteria</taxon>
        <taxon>Pseudomonadati</taxon>
        <taxon>Bacteroidota</taxon>
        <taxon>Chitinophagia</taxon>
        <taxon>Chitinophagales</taxon>
        <taxon>Chitinophagaceae</taxon>
        <taxon>Ilyomonas</taxon>
    </lineage>
</organism>
<dbReference type="RefSeq" id="WP_137261661.1">
    <property type="nucleotide sequence ID" value="NZ_SZQL01000007.1"/>
</dbReference>
<evidence type="ECO:0000313" key="1">
    <source>
        <dbReference type="EMBL" id="TKK68473.1"/>
    </source>
</evidence>
<dbReference type="Proteomes" id="UP000305848">
    <property type="component" value="Unassembled WGS sequence"/>
</dbReference>
<keyword evidence="2" id="KW-1185">Reference proteome</keyword>
<gene>
    <name evidence="1" type="ORF">FC093_10095</name>
</gene>
<dbReference type="EMBL" id="SZQL01000007">
    <property type="protein sequence ID" value="TKK68473.1"/>
    <property type="molecule type" value="Genomic_DNA"/>
</dbReference>
<accession>A0A4V5UUB8</accession>
<proteinExistence type="predicted"/>
<name>A0A4V5UUB8_9BACT</name>
<comment type="caution">
    <text evidence="1">The sequence shown here is derived from an EMBL/GenBank/DDBJ whole genome shotgun (WGS) entry which is preliminary data.</text>
</comment>
<sequence length="134" mass="15246">MINVVLIVFALSIATEISRVVFQEPSIDEQLVTTAEEVNKHCPLIVDSVTQLDNLMALPNHKLQYNYTFYKYNKADIDTVVLKNNMKESLINKLKTDPKLANFKENNVFIGASFYDMTGKYVCNLFVTPGEYGK</sequence>